<dbReference type="InterPro" id="IPR050090">
    <property type="entry name" value="Tyrosine_recombinase_XerCD"/>
</dbReference>
<dbReference type="GO" id="GO:0006310">
    <property type="term" value="P:DNA recombination"/>
    <property type="evidence" value="ECO:0007669"/>
    <property type="project" value="UniProtKB-KW"/>
</dbReference>
<keyword evidence="3" id="KW-0233">DNA recombination</keyword>
<dbReference type="InterPro" id="IPR025269">
    <property type="entry name" value="SAM-like_dom"/>
</dbReference>
<evidence type="ECO:0000256" key="2">
    <source>
        <dbReference type="ARBA" id="ARBA00023125"/>
    </source>
</evidence>
<dbReference type="RefSeq" id="WP_199603599.1">
    <property type="nucleotide sequence ID" value="NZ_JAEHJZ010000077.1"/>
</dbReference>
<reference evidence="5 6" key="1">
    <citation type="submission" date="2020-09" db="EMBL/GenBank/DDBJ databases">
        <title>Draft genome of Gelidibacter salicanalis PAMC21136.</title>
        <authorList>
            <person name="Park H."/>
        </authorList>
    </citation>
    <scope>NUCLEOTIDE SEQUENCE [LARGE SCALE GENOMIC DNA]</scope>
    <source>
        <strain evidence="5 6">PAMC21136</strain>
    </source>
</reference>
<name>A0A934KY27_9FLAO</name>
<protein>
    <submittedName>
        <fullName evidence="5">Site-specific integrase</fullName>
    </submittedName>
</protein>
<dbReference type="CDD" id="cd01185">
    <property type="entry name" value="INTN1_C_like"/>
    <property type="match status" value="1"/>
</dbReference>
<dbReference type="Pfam" id="PF13102">
    <property type="entry name" value="Phage_int_SAM_5"/>
    <property type="match status" value="1"/>
</dbReference>
<dbReference type="GO" id="GO:0015074">
    <property type="term" value="P:DNA integration"/>
    <property type="evidence" value="ECO:0007669"/>
    <property type="project" value="InterPro"/>
</dbReference>
<dbReference type="InterPro" id="IPR002104">
    <property type="entry name" value="Integrase_catalytic"/>
</dbReference>
<sequence length="410" mass="47993">MNSSVSFSILFWVYTARAINNESNIYARITINGKKANISLNHKVHVDRWNSKHQRVKGHGEIPRKVNLFLDDTKTSLIQTYRDLQNEHRVVTPQLIKARFLGQDKACHSMRDLFKYHNDIMIGKLCAKTLCHYNTSQKYILNYVKKEFKAPDIYLQDLNYAFVLGFESFLRTYKPSHYQEKIGNNAIMKHIQRLKKMTRLAHDIEWIENHPFQRYQVKMEKTERDYLTDKELLCIENLEIKIKRLQTVRDLFVFSCYTGISYSDIMDLSSDHIVKGIDGNNWIMSNRNKSGVPFKIPLLPKAEMLIKKYKKHPRTQYSEKLLPSLSNQKLNSYLKEIADTCKIKKNLTFHMARHTFATTVTLSNGVPMETVSKMLGHTKITTTQIYARVIEQKVSEDMEMLKNKLGNLSD</sequence>
<proteinExistence type="inferred from homology"/>
<dbReference type="Gene3D" id="1.10.443.10">
    <property type="entry name" value="Intergrase catalytic core"/>
    <property type="match status" value="1"/>
</dbReference>
<comment type="caution">
    <text evidence="5">The sequence shown here is derived from an EMBL/GenBank/DDBJ whole genome shotgun (WGS) entry which is preliminary data.</text>
</comment>
<keyword evidence="6" id="KW-1185">Reference proteome</keyword>
<dbReference type="InterPro" id="IPR010998">
    <property type="entry name" value="Integrase_recombinase_N"/>
</dbReference>
<feature type="domain" description="Tyr recombinase" evidence="4">
    <location>
        <begin position="222"/>
        <end position="399"/>
    </location>
</feature>
<dbReference type="EMBL" id="JAEHJZ010000077">
    <property type="protein sequence ID" value="MBJ7883053.1"/>
    <property type="molecule type" value="Genomic_DNA"/>
</dbReference>
<evidence type="ECO:0000259" key="4">
    <source>
        <dbReference type="PROSITE" id="PS51898"/>
    </source>
</evidence>
<comment type="similarity">
    <text evidence="1">Belongs to the 'phage' integrase family.</text>
</comment>
<keyword evidence="2" id="KW-0238">DNA-binding</keyword>
<dbReference type="PROSITE" id="PS51898">
    <property type="entry name" value="TYR_RECOMBINASE"/>
    <property type="match status" value="1"/>
</dbReference>
<dbReference type="Gene3D" id="1.10.150.130">
    <property type="match status" value="1"/>
</dbReference>
<evidence type="ECO:0000313" key="6">
    <source>
        <dbReference type="Proteomes" id="UP000662373"/>
    </source>
</evidence>
<organism evidence="5 6">
    <name type="scientific">Gelidibacter salicanalis</name>
    <dbReference type="NCBI Taxonomy" id="291193"/>
    <lineage>
        <taxon>Bacteria</taxon>
        <taxon>Pseudomonadati</taxon>
        <taxon>Bacteroidota</taxon>
        <taxon>Flavobacteriia</taxon>
        <taxon>Flavobacteriales</taxon>
        <taxon>Flavobacteriaceae</taxon>
        <taxon>Gelidibacter</taxon>
    </lineage>
</organism>
<evidence type="ECO:0000313" key="5">
    <source>
        <dbReference type="EMBL" id="MBJ7883053.1"/>
    </source>
</evidence>
<dbReference type="Proteomes" id="UP000662373">
    <property type="component" value="Unassembled WGS sequence"/>
</dbReference>
<dbReference type="Pfam" id="PF00589">
    <property type="entry name" value="Phage_integrase"/>
    <property type="match status" value="1"/>
</dbReference>
<dbReference type="GO" id="GO:0003677">
    <property type="term" value="F:DNA binding"/>
    <property type="evidence" value="ECO:0007669"/>
    <property type="project" value="UniProtKB-KW"/>
</dbReference>
<dbReference type="InterPro" id="IPR013762">
    <property type="entry name" value="Integrase-like_cat_sf"/>
</dbReference>
<dbReference type="InterPro" id="IPR011010">
    <property type="entry name" value="DNA_brk_join_enz"/>
</dbReference>
<evidence type="ECO:0000256" key="1">
    <source>
        <dbReference type="ARBA" id="ARBA00008857"/>
    </source>
</evidence>
<dbReference type="PANTHER" id="PTHR30349:SF64">
    <property type="entry name" value="PROPHAGE INTEGRASE INTD-RELATED"/>
    <property type="match status" value="1"/>
</dbReference>
<evidence type="ECO:0000256" key="3">
    <source>
        <dbReference type="ARBA" id="ARBA00023172"/>
    </source>
</evidence>
<accession>A0A934KY27</accession>
<dbReference type="AlphaFoldDB" id="A0A934KY27"/>
<dbReference type="PANTHER" id="PTHR30349">
    <property type="entry name" value="PHAGE INTEGRASE-RELATED"/>
    <property type="match status" value="1"/>
</dbReference>
<dbReference type="Pfam" id="PF17293">
    <property type="entry name" value="Arm-DNA-bind_5"/>
    <property type="match status" value="1"/>
</dbReference>
<gene>
    <name evidence="5" type="ORF">JEM65_20685</name>
</gene>
<dbReference type="SUPFAM" id="SSF56349">
    <property type="entry name" value="DNA breaking-rejoining enzymes"/>
    <property type="match status" value="1"/>
</dbReference>
<dbReference type="InterPro" id="IPR035386">
    <property type="entry name" value="Arm-DNA-bind_5"/>
</dbReference>